<evidence type="ECO:0000256" key="6">
    <source>
        <dbReference type="PIRNR" id="PIRNR018968"/>
    </source>
</evidence>
<dbReference type="InterPro" id="IPR052536">
    <property type="entry name" value="ABC-4_Integral_Memb_Prot"/>
</dbReference>
<evidence type="ECO:0000259" key="7">
    <source>
        <dbReference type="Pfam" id="PF02687"/>
    </source>
</evidence>
<feature type="transmembrane region" description="Helical" evidence="6">
    <location>
        <begin position="109"/>
        <end position="132"/>
    </location>
</feature>
<keyword evidence="2 6" id="KW-1003">Cell membrane</keyword>
<feature type="domain" description="ABC3 transporter permease C-terminal" evidence="7">
    <location>
        <begin position="539"/>
        <end position="637"/>
    </location>
</feature>
<dbReference type="Proteomes" id="UP000749471">
    <property type="component" value="Unassembled WGS sequence"/>
</dbReference>
<comment type="subcellular location">
    <subcellularLocation>
        <location evidence="1 6">Cell membrane</location>
        <topology evidence="1 6">Multi-pass membrane protein</topology>
    </subcellularLocation>
</comment>
<dbReference type="PANTHER" id="PTHR46795">
    <property type="entry name" value="ABC TRANSPORTER PERMEASE-RELATED-RELATED"/>
    <property type="match status" value="1"/>
</dbReference>
<keyword evidence="6" id="KW-0813">Transport</keyword>
<feature type="transmembrane region" description="Helical" evidence="6">
    <location>
        <begin position="152"/>
        <end position="179"/>
    </location>
</feature>
<dbReference type="InterPro" id="IPR027022">
    <property type="entry name" value="ABC_permease_BceB-typ"/>
</dbReference>
<evidence type="ECO:0000256" key="3">
    <source>
        <dbReference type="ARBA" id="ARBA00022692"/>
    </source>
</evidence>
<feature type="transmembrane region" description="Helical" evidence="6">
    <location>
        <begin position="620"/>
        <end position="640"/>
    </location>
</feature>
<feature type="transmembrane region" description="Helical" evidence="6">
    <location>
        <begin position="21"/>
        <end position="40"/>
    </location>
</feature>
<feature type="transmembrane region" description="Helical" evidence="6">
    <location>
        <begin position="60"/>
        <end position="88"/>
    </location>
</feature>
<gene>
    <name evidence="8" type="ORF">KQI42_01015</name>
</gene>
<reference evidence="8 9" key="1">
    <citation type="submission" date="2021-06" db="EMBL/GenBank/DDBJ databases">
        <authorList>
            <person name="Sun Q."/>
            <person name="Li D."/>
        </authorList>
    </citation>
    <scope>NUCLEOTIDE SEQUENCE [LARGE SCALE GENOMIC DNA]</scope>
    <source>
        <strain evidence="8 9">MSJ-40</strain>
    </source>
</reference>
<evidence type="ECO:0000313" key="9">
    <source>
        <dbReference type="Proteomes" id="UP000749471"/>
    </source>
</evidence>
<dbReference type="PIRSF" id="PIRSF018968">
    <property type="entry name" value="ABC_permease_BceB"/>
    <property type="match status" value="1"/>
</dbReference>
<evidence type="ECO:0000256" key="2">
    <source>
        <dbReference type="ARBA" id="ARBA00022475"/>
    </source>
</evidence>
<dbReference type="Pfam" id="PF02687">
    <property type="entry name" value="FtsX"/>
    <property type="match status" value="2"/>
</dbReference>
<comment type="caution">
    <text evidence="8">The sequence shown here is derived from an EMBL/GenBank/DDBJ whole genome shotgun (WGS) entry which is preliminary data.</text>
</comment>
<proteinExistence type="inferred from homology"/>
<dbReference type="RefSeq" id="WP_216515874.1">
    <property type="nucleotide sequence ID" value="NZ_JAHLPM010000001.1"/>
</dbReference>
<keyword evidence="3 6" id="KW-0812">Transmembrane</keyword>
<dbReference type="PANTHER" id="PTHR46795:SF1">
    <property type="entry name" value="ABC TRANSPORTER PERMEASE PROTEIN"/>
    <property type="match status" value="1"/>
</dbReference>
<feature type="transmembrane region" description="Helical" evidence="6">
    <location>
        <begin position="225"/>
        <end position="246"/>
    </location>
</feature>
<feature type="transmembrane region" description="Helical" evidence="6">
    <location>
        <begin position="200"/>
        <end position="219"/>
    </location>
</feature>
<keyword evidence="5 6" id="KW-0472">Membrane</keyword>
<name>A0ABS6E0Y8_9FIRM</name>
<organism evidence="8 9">
    <name type="scientific">Tissierella simiarum</name>
    <dbReference type="NCBI Taxonomy" id="2841534"/>
    <lineage>
        <taxon>Bacteria</taxon>
        <taxon>Bacillati</taxon>
        <taxon>Bacillota</taxon>
        <taxon>Tissierellia</taxon>
        <taxon>Tissierellales</taxon>
        <taxon>Tissierellaceae</taxon>
        <taxon>Tissierella</taxon>
    </lineage>
</organism>
<keyword evidence="9" id="KW-1185">Reference proteome</keyword>
<dbReference type="EMBL" id="JAHLPM010000001">
    <property type="protein sequence ID" value="MBU5436565.1"/>
    <property type="molecule type" value="Genomic_DNA"/>
</dbReference>
<feature type="domain" description="ABC3 transporter permease C-terminal" evidence="7">
    <location>
        <begin position="68"/>
        <end position="183"/>
    </location>
</feature>
<protein>
    <submittedName>
        <fullName evidence="8">ABC transporter permease</fullName>
    </submittedName>
</protein>
<dbReference type="InterPro" id="IPR003838">
    <property type="entry name" value="ABC3_permease_C"/>
</dbReference>
<feature type="transmembrane region" description="Helical" evidence="6">
    <location>
        <begin position="286"/>
        <end position="308"/>
    </location>
</feature>
<feature type="transmembrane region" description="Helical" evidence="6">
    <location>
        <begin position="531"/>
        <end position="555"/>
    </location>
</feature>
<comment type="similarity">
    <text evidence="6">Belongs to the ABC-4 integral membrane protein family.</text>
</comment>
<evidence type="ECO:0000256" key="5">
    <source>
        <dbReference type="ARBA" id="ARBA00023136"/>
    </source>
</evidence>
<keyword evidence="4 6" id="KW-1133">Transmembrane helix</keyword>
<evidence type="ECO:0000313" key="8">
    <source>
        <dbReference type="EMBL" id="MBU5436565.1"/>
    </source>
</evidence>
<evidence type="ECO:0000256" key="4">
    <source>
        <dbReference type="ARBA" id="ARBA00022989"/>
    </source>
</evidence>
<accession>A0ABS6E0Y8</accession>
<sequence length="652" mass="74152">MKISNMAVSNVKGNLYRYVMYYLSNSFAVTAFFIFANFVFHPALNVKSIGGHPVALMGAANGMIACQVIIVIFSVLFVGYSTSIFLKSRGKEFGLLSLYGMSRKQIKKYVLIESTVISLLSIATGILAGMAFSKLFLMAMEAFMDISLPFNISLKALGLTVLVFFTLFEVVSSLMLFQIKNKEIIQQLKSSKMPKEMPKFSKAKSILGVILMVIGYGTAWIVEGVAVPLAMIPVILIVVAGTYFIFTQFSIAIANKILKNENIIYKKTNIIAYSQMIFKLQDTAKVLFAAAILGAITFTATETIYSFFTEVPRLQGIDTPEAIALIQSGSNLNDNSMEYVKEVLDKNNVKVKEYHKVKGVILYDEKTEKQEGQRKEKYFTMSNSDYNKLAKSADRELVEVKKGEVVYNYPYEDPYISTEEQDNIKRAKWDEYDLGVGSEVRSYKLSKEVHGAVMALPNMGYFDALILNDEDFQEVLNKTKEEDIVIYNGIDIEKWQSSYKASMEIKETIGEKYDNKYYSKAIPYKEIRKSFGMILFIGFFIAFLFFIASGSIIYFKLFNEIKQDRLEYDILRKIGATKKDINKIITKQIGTIFFLPFIVSTLHSFFALKSLSNLLMRNLFTNGLVVMIGYLIFQTIYFIIIRSIYIRKIEYN</sequence>
<feature type="transmembrane region" description="Helical" evidence="6">
    <location>
        <begin position="589"/>
        <end position="608"/>
    </location>
</feature>
<evidence type="ECO:0000256" key="1">
    <source>
        <dbReference type="ARBA" id="ARBA00004651"/>
    </source>
</evidence>